<gene>
    <name evidence="1" type="ORF">D3H35_01815</name>
</gene>
<sequence length="336" mass="36966">MERQPIEIAFERYRAESPEPAKRAAAALKRLLAGVERSLWPEVAWQFSSLTGDGFPVELAFTSTGEAIRYVVDPSGPEIDSSMRLRRALAVIEELRGTNSSATTERIRPSFAGAGDFYSHAERLLRIQSSGGGLAYGAWIGGRHDSDGDRFKLYAEVPQGSSTEADEWVRSVLGDRPLLLGRPPILRMVGLEPDSGRIEWYFRVERMEPWEISRIMGMLGKSEQGEQLLGLVEEFAERSVATSLPCTRNGFSISTDANGAPSVFSLFCLAKRLAGGDGRIRGKLLNIAARRGWPLKHYEAISAPLADREGTRTKHGILSFVAAPENSVQLHVGLRP</sequence>
<evidence type="ECO:0000313" key="1">
    <source>
        <dbReference type="EMBL" id="RIE05280.1"/>
    </source>
</evidence>
<keyword evidence="2" id="KW-1185">Reference proteome</keyword>
<proteinExistence type="predicted"/>
<dbReference type="OrthoDB" id="486596at2"/>
<protein>
    <submittedName>
        <fullName evidence="1">Uncharacterized protein</fullName>
    </submittedName>
</protein>
<reference evidence="1 2" key="1">
    <citation type="submission" date="2018-09" db="EMBL/GenBank/DDBJ databases">
        <title>Cohnella cavernae sp. nov., isolated from a karst cave.</title>
        <authorList>
            <person name="Zhu H."/>
        </authorList>
    </citation>
    <scope>NUCLEOTIDE SEQUENCE [LARGE SCALE GENOMIC DNA]</scope>
    <source>
        <strain evidence="1 2">K2E09-144</strain>
    </source>
</reference>
<name>A0A398CSZ7_9BACL</name>
<accession>A0A398CSZ7</accession>
<dbReference type="AlphaFoldDB" id="A0A398CSZ7"/>
<dbReference type="Proteomes" id="UP000266340">
    <property type="component" value="Unassembled WGS sequence"/>
</dbReference>
<comment type="caution">
    <text evidence="1">The sequence shown here is derived from an EMBL/GenBank/DDBJ whole genome shotgun (WGS) entry which is preliminary data.</text>
</comment>
<organism evidence="1 2">
    <name type="scientific">Cohnella faecalis</name>
    <dbReference type="NCBI Taxonomy" id="2315694"/>
    <lineage>
        <taxon>Bacteria</taxon>
        <taxon>Bacillati</taxon>
        <taxon>Bacillota</taxon>
        <taxon>Bacilli</taxon>
        <taxon>Bacillales</taxon>
        <taxon>Paenibacillaceae</taxon>
        <taxon>Cohnella</taxon>
    </lineage>
</organism>
<dbReference type="EMBL" id="QXJM01000014">
    <property type="protein sequence ID" value="RIE05280.1"/>
    <property type="molecule type" value="Genomic_DNA"/>
</dbReference>
<dbReference type="RefSeq" id="WP_119147512.1">
    <property type="nucleotide sequence ID" value="NZ_JBHSOV010000005.1"/>
</dbReference>
<evidence type="ECO:0000313" key="2">
    <source>
        <dbReference type="Proteomes" id="UP000266340"/>
    </source>
</evidence>